<sequence length="154" mass="17299">MTDDIRPAEIRLAEAGDEPAVKTVIDAAFQPYIERIGVVPVPMEADHAANIAAGRVYVTGDPVVGLLVLEEHDDHLYLDVIAVHPDAHGQGIGRRLLAFVDARARALALPEIRLYTNAMMWENQKIYPKCGYELMERRAEGPYDRLHYRKRLSP</sequence>
<dbReference type="InterPro" id="IPR050832">
    <property type="entry name" value="Bact_Acetyltransf"/>
</dbReference>
<accession>A0A6G4VGJ1</accession>
<dbReference type="CDD" id="cd04301">
    <property type="entry name" value="NAT_SF"/>
    <property type="match status" value="1"/>
</dbReference>
<dbReference type="PROSITE" id="PS51186">
    <property type="entry name" value="GNAT"/>
    <property type="match status" value="1"/>
</dbReference>
<evidence type="ECO:0000256" key="1">
    <source>
        <dbReference type="ARBA" id="ARBA00022679"/>
    </source>
</evidence>
<dbReference type="GO" id="GO:0016747">
    <property type="term" value="F:acyltransferase activity, transferring groups other than amino-acyl groups"/>
    <property type="evidence" value="ECO:0007669"/>
    <property type="project" value="InterPro"/>
</dbReference>
<keyword evidence="5" id="KW-1185">Reference proteome</keyword>
<dbReference type="Gene3D" id="3.40.630.30">
    <property type="match status" value="1"/>
</dbReference>
<reference evidence="4 5" key="1">
    <citation type="submission" date="2020-02" db="EMBL/GenBank/DDBJ databases">
        <title>Whole-genome analyses of novel actinobacteria.</title>
        <authorList>
            <person name="Sahin N."/>
            <person name="Gencbay T."/>
        </authorList>
    </citation>
    <scope>NUCLEOTIDE SEQUENCE [LARGE SCALE GENOMIC DNA]</scope>
    <source>
        <strain evidence="4 5">HC44</strain>
    </source>
</reference>
<gene>
    <name evidence="4" type="ORF">G5C60_37890</name>
</gene>
<proteinExistence type="predicted"/>
<dbReference type="InterPro" id="IPR000182">
    <property type="entry name" value="GNAT_dom"/>
</dbReference>
<protein>
    <submittedName>
        <fullName evidence="4">GNAT family N-acetyltransferase</fullName>
    </submittedName>
</protein>
<dbReference type="Pfam" id="PF13508">
    <property type="entry name" value="Acetyltransf_7"/>
    <property type="match status" value="1"/>
</dbReference>
<dbReference type="RefSeq" id="WP_165266436.1">
    <property type="nucleotide sequence ID" value="NZ_JAAKZY010000176.1"/>
</dbReference>
<feature type="domain" description="N-acetyltransferase" evidence="3">
    <location>
        <begin position="8"/>
        <end position="153"/>
    </location>
</feature>
<organism evidence="4 5">
    <name type="scientific">Streptomyces scabichelini</name>
    <dbReference type="NCBI Taxonomy" id="2711217"/>
    <lineage>
        <taxon>Bacteria</taxon>
        <taxon>Bacillati</taxon>
        <taxon>Actinomycetota</taxon>
        <taxon>Actinomycetes</taxon>
        <taxon>Kitasatosporales</taxon>
        <taxon>Streptomycetaceae</taxon>
        <taxon>Streptomyces</taxon>
    </lineage>
</organism>
<dbReference type="SUPFAM" id="SSF55729">
    <property type="entry name" value="Acyl-CoA N-acyltransferases (Nat)"/>
    <property type="match status" value="1"/>
</dbReference>
<dbReference type="InterPro" id="IPR016181">
    <property type="entry name" value="Acyl_CoA_acyltransferase"/>
</dbReference>
<dbReference type="Proteomes" id="UP000472335">
    <property type="component" value="Unassembled WGS sequence"/>
</dbReference>
<evidence type="ECO:0000256" key="2">
    <source>
        <dbReference type="ARBA" id="ARBA00023315"/>
    </source>
</evidence>
<comment type="caution">
    <text evidence="4">The sequence shown here is derived from an EMBL/GenBank/DDBJ whole genome shotgun (WGS) entry which is preliminary data.</text>
</comment>
<dbReference type="AlphaFoldDB" id="A0A6G4VGJ1"/>
<keyword evidence="2" id="KW-0012">Acyltransferase</keyword>
<keyword evidence="1 4" id="KW-0808">Transferase</keyword>
<dbReference type="EMBL" id="JAAKZY010000176">
    <property type="protein sequence ID" value="NGO13219.1"/>
    <property type="molecule type" value="Genomic_DNA"/>
</dbReference>
<dbReference type="PANTHER" id="PTHR43877">
    <property type="entry name" value="AMINOALKYLPHOSPHONATE N-ACETYLTRANSFERASE-RELATED-RELATED"/>
    <property type="match status" value="1"/>
</dbReference>
<evidence type="ECO:0000259" key="3">
    <source>
        <dbReference type="PROSITE" id="PS51186"/>
    </source>
</evidence>
<evidence type="ECO:0000313" key="5">
    <source>
        <dbReference type="Proteomes" id="UP000472335"/>
    </source>
</evidence>
<evidence type="ECO:0000313" key="4">
    <source>
        <dbReference type="EMBL" id="NGO13219.1"/>
    </source>
</evidence>
<name>A0A6G4VGJ1_9ACTN</name>